<dbReference type="Gene3D" id="3.90.1150.10">
    <property type="entry name" value="Aspartate Aminotransferase, domain 1"/>
    <property type="match status" value="1"/>
</dbReference>
<keyword evidence="3 7" id="KW-0032">Aminotransferase</keyword>
<dbReference type="OrthoDB" id="9802328at2"/>
<comment type="cofactor">
    <cofactor evidence="1">
        <name>pyridoxal 5'-phosphate</name>
        <dbReference type="ChEBI" id="CHEBI:597326"/>
    </cofactor>
</comment>
<dbReference type="NCBIfam" id="NF006569">
    <property type="entry name" value="PRK09082.1"/>
    <property type="match status" value="1"/>
</dbReference>
<dbReference type="FunFam" id="3.40.640.10:FF:000024">
    <property type="entry name" value="Kynurenine--oxoglutarate transaminase 3"/>
    <property type="match status" value="1"/>
</dbReference>
<dbReference type="Pfam" id="PF00155">
    <property type="entry name" value="Aminotran_1_2"/>
    <property type="match status" value="1"/>
</dbReference>
<evidence type="ECO:0000256" key="5">
    <source>
        <dbReference type="ARBA" id="ARBA00022898"/>
    </source>
</evidence>
<dbReference type="Proteomes" id="UP000184232">
    <property type="component" value="Unassembled WGS sequence"/>
</dbReference>
<keyword evidence="4 7" id="KW-0808">Transferase</keyword>
<dbReference type="Gene3D" id="3.40.640.10">
    <property type="entry name" value="Type I PLP-dependent aspartate aminotransferase-like (Major domain)"/>
    <property type="match status" value="1"/>
</dbReference>
<dbReference type="InterPro" id="IPR015422">
    <property type="entry name" value="PyrdxlP-dep_Trfase_small"/>
</dbReference>
<dbReference type="CDD" id="cd00609">
    <property type="entry name" value="AAT_like"/>
    <property type="match status" value="1"/>
</dbReference>
<dbReference type="RefSeq" id="WP_072784207.1">
    <property type="nucleotide sequence ID" value="NZ_CP045292.1"/>
</dbReference>
<organism evidence="7 8">
    <name type="scientific">Flavobacterium haoranii</name>
    <dbReference type="NCBI Taxonomy" id="683124"/>
    <lineage>
        <taxon>Bacteria</taxon>
        <taxon>Pseudomonadati</taxon>
        <taxon>Bacteroidota</taxon>
        <taxon>Flavobacteriia</taxon>
        <taxon>Flavobacteriales</taxon>
        <taxon>Flavobacteriaceae</taxon>
        <taxon>Flavobacterium</taxon>
    </lineage>
</organism>
<evidence type="ECO:0000256" key="3">
    <source>
        <dbReference type="ARBA" id="ARBA00022576"/>
    </source>
</evidence>
<dbReference type="GO" id="GO:0016212">
    <property type="term" value="F:kynurenine-oxoglutarate transaminase activity"/>
    <property type="evidence" value="ECO:0007669"/>
    <property type="project" value="TreeGrafter"/>
</dbReference>
<dbReference type="EMBL" id="FQZH01000003">
    <property type="protein sequence ID" value="SHJ35231.1"/>
    <property type="molecule type" value="Genomic_DNA"/>
</dbReference>
<gene>
    <name evidence="7" type="ORF">SAMN05444337_1803</name>
</gene>
<evidence type="ECO:0000313" key="7">
    <source>
        <dbReference type="EMBL" id="SHJ35231.1"/>
    </source>
</evidence>
<evidence type="ECO:0000256" key="4">
    <source>
        <dbReference type="ARBA" id="ARBA00022679"/>
    </source>
</evidence>
<feature type="domain" description="Aminotransferase class I/classII large" evidence="6">
    <location>
        <begin position="25"/>
        <end position="371"/>
    </location>
</feature>
<evidence type="ECO:0000259" key="6">
    <source>
        <dbReference type="Pfam" id="PF00155"/>
    </source>
</evidence>
<accession>A0A1M6IL92</accession>
<dbReference type="SUPFAM" id="SSF53383">
    <property type="entry name" value="PLP-dependent transferases"/>
    <property type="match status" value="1"/>
</dbReference>
<keyword evidence="5" id="KW-0663">Pyridoxal phosphate</keyword>
<evidence type="ECO:0000256" key="2">
    <source>
        <dbReference type="ARBA" id="ARBA00007441"/>
    </source>
</evidence>
<evidence type="ECO:0000256" key="1">
    <source>
        <dbReference type="ARBA" id="ARBA00001933"/>
    </source>
</evidence>
<comment type="similarity">
    <text evidence="2">Belongs to the class-I pyridoxal-phosphate-dependent aminotransferase family.</text>
</comment>
<dbReference type="GO" id="GO:0005737">
    <property type="term" value="C:cytoplasm"/>
    <property type="evidence" value="ECO:0007669"/>
    <property type="project" value="TreeGrafter"/>
</dbReference>
<dbReference type="GO" id="GO:0030170">
    <property type="term" value="F:pyridoxal phosphate binding"/>
    <property type="evidence" value="ECO:0007669"/>
    <property type="project" value="InterPro"/>
</dbReference>
<dbReference type="InterPro" id="IPR051326">
    <property type="entry name" value="Kynurenine-oxoglutarate_AT"/>
</dbReference>
<dbReference type="PANTHER" id="PTHR43807">
    <property type="entry name" value="FI04487P"/>
    <property type="match status" value="1"/>
</dbReference>
<proteinExistence type="inferred from homology"/>
<sequence>MSKLPNITTSIFSVMSQLANQHGSINLSQGFPNFPEDERLLQISERILRENIHQYTPMAGLPLLLEKIALQTQKQYNRKVDITSEILITAGATQGIFTAINTFVNQGDEVVILDPSYDSYEPSVLVAGGKPVRVSLNDDYTPNFNRIESTITSKTKMIVVNNPHNPAGRIWTEQDFEALETILEKHPQILVLGDEVYEYITFTQPHISFNTREILKHRTIIASSFGKSLHVTGWKVGYLIAPENLMYEMKKVHQFLVFSVNSFSQYAIAEYLEVVDFSEVSKMYQQKRDLFQNLLKDSRFELMPCDGTYFQVVNYNAISKENDVDFAKKLITEHGVAAIPISVFYEDATDKHMLRFCFAKTDETLIAAAEKLCGI</sequence>
<dbReference type="STRING" id="683124.SAMN05444337_1803"/>
<keyword evidence="8" id="KW-1185">Reference proteome</keyword>
<name>A0A1M6IL92_9FLAO</name>
<dbReference type="InterPro" id="IPR004839">
    <property type="entry name" value="Aminotransferase_I/II_large"/>
</dbReference>
<evidence type="ECO:0000313" key="8">
    <source>
        <dbReference type="Proteomes" id="UP000184232"/>
    </source>
</evidence>
<protein>
    <submittedName>
        <fullName evidence="7">2-keto-4-methylthiobutyrate aminotransferase apoenzyme</fullName>
    </submittedName>
</protein>
<reference evidence="7 8" key="1">
    <citation type="submission" date="2016-11" db="EMBL/GenBank/DDBJ databases">
        <authorList>
            <person name="Jaros S."/>
            <person name="Januszkiewicz K."/>
            <person name="Wedrychowicz H."/>
        </authorList>
    </citation>
    <scope>NUCLEOTIDE SEQUENCE [LARGE SCALE GENOMIC DNA]</scope>
    <source>
        <strain evidence="7 8">DSM 22807</strain>
    </source>
</reference>
<dbReference type="InterPro" id="IPR015421">
    <property type="entry name" value="PyrdxlP-dep_Trfase_major"/>
</dbReference>
<dbReference type="PANTHER" id="PTHR43807:SF20">
    <property type="entry name" value="FI04487P"/>
    <property type="match status" value="1"/>
</dbReference>
<dbReference type="InterPro" id="IPR015424">
    <property type="entry name" value="PyrdxlP-dep_Trfase"/>
</dbReference>
<dbReference type="AlphaFoldDB" id="A0A1M6IL92"/>